<name>A0A2H6K8K8_9APIC</name>
<dbReference type="Proteomes" id="UP000236319">
    <property type="component" value="Unassembled WGS sequence"/>
</dbReference>
<dbReference type="RefSeq" id="XP_028865578.1">
    <property type="nucleotide sequence ID" value="XM_029009745.1"/>
</dbReference>
<proteinExistence type="predicted"/>
<keyword evidence="3" id="KW-0732">Signal</keyword>
<accession>A0A2H6K8K8</accession>
<comment type="caution">
    <text evidence="4">The sequence shown here is derived from an EMBL/GenBank/DDBJ whole genome shotgun (WGS) entry which is preliminary data.</text>
</comment>
<reference evidence="4 5" key="1">
    <citation type="journal article" date="2017" name="BMC Genomics">
        <title>Whole-genome assembly of Babesia ovata and comparative genomics between closely related pathogens.</title>
        <authorList>
            <person name="Yamagishi J."/>
            <person name="Asada M."/>
            <person name="Hakimi H."/>
            <person name="Tanaka T.Q."/>
            <person name="Sugimoto C."/>
            <person name="Kawazu S."/>
        </authorList>
    </citation>
    <scope>NUCLEOTIDE SEQUENCE [LARGE SCALE GENOMIC DNA]</scope>
    <source>
        <strain evidence="4 5">Miyake</strain>
    </source>
</reference>
<dbReference type="OrthoDB" id="361916at2759"/>
<feature type="region of interest" description="Disordered" evidence="2">
    <location>
        <begin position="218"/>
        <end position="266"/>
    </location>
</feature>
<feature type="coiled-coil region" evidence="1">
    <location>
        <begin position="149"/>
        <end position="207"/>
    </location>
</feature>
<gene>
    <name evidence="4" type="ORF">BOVATA_008280</name>
</gene>
<evidence type="ECO:0000256" key="3">
    <source>
        <dbReference type="SAM" id="SignalP"/>
    </source>
</evidence>
<dbReference type="VEuPathDB" id="PiroplasmaDB:BOVATA_008280"/>
<keyword evidence="1" id="KW-0175">Coiled coil</keyword>
<sequence>MTRLAICVYLFLVPAWVLGSDVASEEKDRDHRLEEYPEAMSADELKRAREAEAKDQEIYMSLEDQAKMLDKLAEELAMMKDSHATMDDMEAPVIYLTPPVELPDEQMEADKEVEKLLMDTGLEGKPHSLPEDEFDPFKLTSMNEVMTALKKSKSTIDTLREKRNALLKTLRESAMYVATDHSKMLTYKAVNQELDEVDNLIEKETATLLKLEHVKKTLSKSHGTGHDIETEEADLEKREEEIAEGYDSDRGSDDESDKGYDSNEEL</sequence>
<dbReference type="EMBL" id="BDSA01000001">
    <property type="protein sequence ID" value="GBE59335.1"/>
    <property type="molecule type" value="Genomic_DNA"/>
</dbReference>
<evidence type="ECO:0000313" key="4">
    <source>
        <dbReference type="EMBL" id="GBE59335.1"/>
    </source>
</evidence>
<dbReference type="GeneID" id="39873105"/>
<protein>
    <submittedName>
        <fullName evidence="4">Signal peptide containing protein, putative</fullName>
    </submittedName>
</protein>
<feature type="signal peptide" evidence="3">
    <location>
        <begin position="1"/>
        <end position="19"/>
    </location>
</feature>
<evidence type="ECO:0000256" key="1">
    <source>
        <dbReference type="SAM" id="Coils"/>
    </source>
</evidence>
<organism evidence="4 5">
    <name type="scientific">Babesia ovata</name>
    <dbReference type="NCBI Taxonomy" id="189622"/>
    <lineage>
        <taxon>Eukaryota</taxon>
        <taxon>Sar</taxon>
        <taxon>Alveolata</taxon>
        <taxon>Apicomplexa</taxon>
        <taxon>Aconoidasida</taxon>
        <taxon>Piroplasmida</taxon>
        <taxon>Babesiidae</taxon>
        <taxon>Babesia</taxon>
    </lineage>
</organism>
<evidence type="ECO:0000256" key="2">
    <source>
        <dbReference type="SAM" id="MobiDB-lite"/>
    </source>
</evidence>
<evidence type="ECO:0000313" key="5">
    <source>
        <dbReference type="Proteomes" id="UP000236319"/>
    </source>
</evidence>
<feature type="compositionally biased region" description="Basic and acidic residues" evidence="2">
    <location>
        <begin position="247"/>
        <end position="266"/>
    </location>
</feature>
<keyword evidence="5" id="KW-1185">Reference proteome</keyword>
<dbReference type="AlphaFoldDB" id="A0A2H6K8K8"/>
<feature type="chain" id="PRO_5014164974" evidence="3">
    <location>
        <begin position="20"/>
        <end position="266"/>
    </location>
</feature>